<dbReference type="EMBL" id="CP058604">
    <property type="protein sequence ID" value="QLG70599.1"/>
    <property type="molecule type" value="Genomic_DNA"/>
</dbReference>
<protein>
    <recommendedName>
        <fullName evidence="3">Nucleoporin POM34</fullName>
    </recommendedName>
</protein>
<evidence type="ECO:0008006" key="3">
    <source>
        <dbReference type="Google" id="ProtNLM"/>
    </source>
</evidence>
<dbReference type="RefSeq" id="XP_037142327.1">
    <property type="nucleotide sequence ID" value="XM_037286432.1"/>
</dbReference>
<dbReference type="Pfam" id="PF08058">
    <property type="entry name" value="NPCC"/>
    <property type="match status" value="1"/>
</dbReference>
<proteinExistence type="predicted"/>
<accession>A0A7H9AXU5</accession>
<dbReference type="KEGG" id="zmk:HG535_0A05400"/>
<dbReference type="GeneID" id="59234235"/>
<gene>
    <name evidence="1" type="ORF">HG535_0A05400</name>
</gene>
<dbReference type="PANTHER" id="PTHR28003:SF1">
    <property type="entry name" value="NUCLEOPORIN POM34"/>
    <property type="match status" value="1"/>
</dbReference>
<dbReference type="InterPro" id="IPR012578">
    <property type="entry name" value="Nucl_pore_cmplx"/>
</dbReference>
<dbReference type="GO" id="GO:0006606">
    <property type="term" value="P:protein import into nucleus"/>
    <property type="evidence" value="ECO:0007669"/>
    <property type="project" value="TreeGrafter"/>
</dbReference>
<name>A0A7H9AXU5_ZYGMR</name>
<dbReference type="GO" id="GO:0070762">
    <property type="term" value="C:nuclear pore transmembrane ring"/>
    <property type="evidence" value="ECO:0007669"/>
    <property type="project" value="TreeGrafter"/>
</dbReference>
<dbReference type="AlphaFoldDB" id="A0A7H9AXU5"/>
<evidence type="ECO:0000313" key="2">
    <source>
        <dbReference type="Proteomes" id="UP000509704"/>
    </source>
</evidence>
<reference evidence="1 2" key="1">
    <citation type="submission" date="2020-07" db="EMBL/GenBank/DDBJ databases">
        <title>The yeast mating-type switching endonuclease HO is a domesticated member of an unorthodox homing genetic element family.</title>
        <authorList>
            <person name="Coughlan A.Y."/>
            <person name="Lombardi L."/>
            <person name="Braun-Galleani S."/>
            <person name="Martos A.R."/>
            <person name="Galeote V."/>
            <person name="Bigey F."/>
            <person name="Dequin S."/>
            <person name="Byrne K.P."/>
            <person name="Wolfe K.H."/>
        </authorList>
    </citation>
    <scope>NUCLEOTIDE SEQUENCE [LARGE SCALE GENOMIC DNA]</scope>
    <source>
        <strain evidence="1 2">NRRL Y-6702</strain>
    </source>
</reference>
<dbReference type="GO" id="GO:0030474">
    <property type="term" value="P:spindle pole body duplication"/>
    <property type="evidence" value="ECO:0007669"/>
    <property type="project" value="TreeGrafter"/>
</dbReference>
<dbReference type="PANTHER" id="PTHR28003">
    <property type="entry name" value="NUCLEOPORIN POM34"/>
    <property type="match status" value="1"/>
</dbReference>
<dbReference type="GO" id="GO:0005640">
    <property type="term" value="C:nuclear outer membrane"/>
    <property type="evidence" value="ECO:0007669"/>
    <property type="project" value="TreeGrafter"/>
</dbReference>
<keyword evidence="2" id="KW-1185">Reference proteome</keyword>
<dbReference type="Proteomes" id="UP000509704">
    <property type="component" value="Chromosome 1"/>
</dbReference>
<evidence type="ECO:0000313" key="1">
    <source>
        <dbReference type="EMBL" id="QLG70599.1"/>
    </source>
</evidence>
<sequence length="366" mass="42307">MESISTPSRPISSEQFQSLRQRMVKESPYLYRNKVLSDPGKKFNSLLKDDSAYERECVPLEDERLNTKLSPNEIALKKNEEMTEDLGNFENPVLGKLAERTVNKEYETHTIVVNLVALAIWDLLIKFYKLFIDYTRYGERLVCYLQDELIRNHLMGWRRYLQMNFPFLLKWINWSNVDTIFHLIVVYNVILSLWRLFSKVRVDDLNLTEAQKELLGLDTLVNPEISRRDFIIQRPSTVTKPHVILDSRANEKNGGPAEAVSSSNGSTIANTPYLFKSLETPLKKKQKEQQQAQLQAQKNQQHQQLNLHRHAQSAFVSKVNAFGSLRNNIVGPNNFGGVQTPEGRTGYIPSNKYAYMVNSPCPRRKM</sequence>
<organism evidence="1 2">
    <name type="scientific">Zygotorulaspora mrakii</name>
    <name type="common">Zygosaccharomyces mrakii</name>
    <dbReference type="NCBI Taxonomy" id="42260"/>
    <lineage>
        <taxon>Eukaryota</taxon>
        <taxon>Fungi</taxon>
        <taxon>Dikarya</taxon>
        <taxon>Ascomycota</taxon>
        <taxon>Saccharomycotina</taxon>
        <taxon>Saccharomycetes</taxon>
        <taxon>Saccharomycetales</taxon>
        <taxon>Saccharomycetaceae</taxon>
        <taxon>Zygotorulaspora</taxon>
    </lineage>
</organism>
<dbReference type="OrthoDB" id="4035020at2759"/>